<comment type="caution">
    <text evidence="1">The sequence shown here is derived from an EMBL/GenBank/DDBJ whole genome shotgun (WGS) entry which is preliminary data.</text>
</comment>
<proteinExistence type="predicted"/>
<reference evidence="1" key="1">
    <citation type="submission" date="2019-08" db="EMBL/GenBank/DDBJ databases">
        <authorList>
            <person name="Kucharzyk K."/>
            <person name="Murdoch R.W."/>
            <person name="Higgins S."/>
            <person name="Loffler F."/>
        </authorList>
    </citation>
    <scope>NUCLEOTIDE SEQUENCE</scope>
</reference>
<accession>A0A645FET3</accession>
<organism evidence="1">
    <name type="scientific">bioreactor metagenome</name>
    <dbReference type="NCBI Taxonomy" id="1076179"/>
    <lineage>
        <taxon>unclassified sequences</taxon>
        <taxon>metagenomes</taxon>
        <taxon>ecological metagenomes</taxon>
    </lineage>
</organism>
<name>A0A645FET3_9ZZZZ</name>
<sequence>MVVDETDYVALLDSVAVKLGVTNGIGNRAADDLRNRALHRLFIFGNRSIL</sequence>
<dbReference type="EMBL" id="VSSQ01059328">
    <property type="protein sequence ID" value="MPN12905.1"/>
    <property type="molecule type" value="Genomic_DNA"/>
</dbReference>
<protein>
    <submittedName>
        <fullName evidence="1">Uncharacterized protein</fullName>
    </submittedName>
</protein>
<gene>
    <name evidence="1" type="ORF">SDC9_160225</name>
</gene>
<evidence type="ECO:0000313" key="1">
    <source>
        <dbReference type="EMBL" id="MPN12905.1"/>
    </source>
</evidence>
<dbReference type="AlphaFoldDB" id="A0A645FET3"/>